<proteinExistence type="predicted"/>
<gene>
    <name evidence="1" type="ORF">HBF25_12810</name>
</gene>
<name>A0A7X5ZJ14_9GAMM</name>
<evidence type="ECO:0000313" key="2">
    <source>
        <dbReference type="Proteomes" id="UP000490980"/>
    </source>
</evidence>
<dbReference type="GO" id="GO:0051536">
    <property type="term" value="F:iron-sulfur cluster binding"/>
    <property type="evidence" value="ECO:0007669"/>
    <property type="project" value="InterPro"/>
</dbReference>
<dbReference type="InterPro" id="IPR006487">
    <property type="entry name" value="Phage_lambda_L"/>
</dbReference>
<keyword evidence="2" id="KW-1185">Reference proteome</keyword>
<protein>
    <submittedName>
        <fullName evidence="1">Phage minor tail protein L</fullName>
    </submittedName>
</protein>
<dbReference type="AlphaFoldDB" id="A0A7X5ZJ14"/>
<dbReference type="NCBIfam" id="TIGR01600">
    <property type="entry name" value="phage_tail_L"/>
    <property type="match status" value="1"/>
</dbReference>
<comment type="caution">
    <text evidence="1">The sequence shown here is derived from an EMBL/GenBank/DDBJ whole genome shotgun (WGS) entry which is preliminary data.</text>
</comment>
<dbReference type="Proteomes" id="UP000490980">
    <property type="component" value="Unassembled WGS sequence"/>
</dbReference>
<accession>A0A7X5ZJ14</accession>
<organism evidence="1 2">
    <name type="scientific">Luteibacter anthropi</name>
    <dbReference type="NCBI Taxonomy" id="564369"/>
    <lineage>
        <taxon>Bacteria</taxon>
        <taxon>Pseudomonadati</taxon>
        <taxon>Pseudomonadota</taxon>
        <taxon>Gammaproteobacteria</taxon>
        <taxon>Lysobacterales</taxon>
        <taxon>Rhodanobacteraceae</taxon>
        <taxon>Luteibacter</taxon>
    </lineage>
</organism>
<reference evidence="1 2" key="1">
    <citation type="submission" date="2020-03" db="EMBL/GenBank/DDBJ databases">
        <authorList>
            <person name="Lai Q."/>
        </authorList>
    </citation>
    <scope>NUCLEOTIDE SEQUENCE [LARGE SCALE GENOMIC DNA]</scope>
    <source>
        <strain evidence="1 2">CCUG 25036</strain>
    </source>
</reference>
<dbReference type="RefSeq" id="WP_166948992.1">
    <property type="nucleotide sequence ID" value="NZ_JAARLZ010000006.1"/>
</dbReference>
<dbReference type="GO" id="GO:0030430">
    <property type="term" value="C:host cell cytoplasm"/>
    <property type="evidence" value="ECO:0007669"/>
    <property type="project" value="InterPro"/>
</dbReference>
<dbReference type="GO" id="GO:0046718">
    <property type="term" value="P:symbiont entry into host cell"/>
    <property type="evidence" value="ECO:0007669"/>
    <property type="project" value="InterPro"/>
</dbReference>
<dbReference type="EMBL" id="JAARLZ010000006">
    <property type="protein sequence ID" value="NII07265.1"/>
    <property type="molecule type" value="Genomic_DNA"/>
</dbReference>
<dbReference type="Pfam" id="PF05100">
    <property type="entry name" value="Phage_tail_L"/>
    <property type="match status" value="1"/>
</dbReference>
<evidence type="ECO:0000313" key="1">
    <source>
        <dbReference type="EMBL" id="NII07265.1"/>
    </source>
</evidence>
<sequence>MTLYADIQTLQPGAWVELFELDLRPITGGGAGDILRFHGYTQVGPVTWQGVAYEPWPIVAQGFRVDPEQPPVPTLSAGNVDGRLTALCLAYQDLVGARLRRLRTLGKYLDAVNFAGGNPTADPDQGAPPELWFIERRSSEDKEQVTWELSSPLDFGDRQLPGRQIIANVCSWLSIGGYRGPFCGYTGPAVAKADDSPTADPSLDRCGGRLRSCRLRNWPNGELPYGGFPAAQLVK</sequence>